<organism evidence="2 3">
    <name type="scientific">Magnetospirillum fulvum MGU-K5</name>
    <dbReference type="NCBI Taxonomy" id="1316936"/>
    <lineage>
        <taxon>Bacteria</taxon>
        <taxon>Pseudomonadati</taxon>
        <taxon>Pseudomonadota</taxon>
        <taxon>Alphaproteobacteria</taxon>
        <taxon>Rhodospirillales</taxon>
        <taxon>Rhodospirillaceae</taxon>
        <taxon>Magnetospirillum</taxon>
    </lineage>
</organism>
<dbReference type="STRING" id="1316936.K678_03080"/>
<dbReference type="OrthoDB" id="322908at2"/>
<dbReference type="eggNOG" id="ENOG5032T21">
    <property type="taxonomic scope" value="Bacteria"/>
</dbReference>
<reference evidence="2 3" key="1">
    <citation type="submission" date="2013-04" db="EMBL/GenBank/DDBJ databases">
        <authorList>
            <person name="Kuznetsov B."/>
            <person name="Ivanovsky R."/>
        </authorList>
    </citation>
    <scope>NUCLEOTIDE SEQUENCE [LARGE SCALE GENOMIC DNA]</scope>
    <source>
        <strain evidence="2 3">MGU-K5</strain>
    </source>
</reference>
<dbReference type="AlphaFoldDB" id="S9TXF2"/>
<dbReference type="Pfam" id="PF09983">
    <property type="entry name" value="JetD_C"/>
    <property type="match status" value="1"/>
</dbReference>
<evidence type="ECO:0000313" key="3">
    <source>
        <dbReference type="Proteomes" id="UP000015350"/>
    </source>
</evidence>
<dbReference type="Proteomes" id="UP000015350">
    <property type="component" value="Unassembled WGS sequence"/>
</dbReference>
<evidence type="ECO:0000259" key="1">
    <source>
        <dbReference type="Pfam" id="PF09983"/>
    </source>
</evidence>
<name>S9TXF2_MAGFU</name>
<feature type="domain" description="Wadjet protein JetD C-terminal" evidence="1">
    <location>
        <begin position="198"/>
        <end position="295"/>
    </location>
</feature>
<dbReference type="EMBL" id="AQPH01000006">
    <property type="protein sequence ID" value="EPY03040.1"/>
    <property type="molecule type" value="Genomic_DNA"/>
</dbReference>
<accession>S9TXF2</accession>
<dbReference type="RefSeq" id="WP_021130996.1">
    <property type="nucleotide sequence ID" value="NZ_AQPH01000006.1"/>
</dbReference>
<evidence type="ECO:0000313" key="2">
    <source>
        <dbReference type="EMBL" id="EPY03040.1"/>
    </source>
</evidence>
<gene>
    <name evidence="2" type="ORF">K678_03080</name>
</gene>
<protein>
    <recommendedName>
        <fullName evidence="1">Wadjet protein JetD C-terminal domain-containing protein</fullName>
    </recommendedName>
</protein>
<proteinExistence type="predicted"/>
<comment type="caution">
    <text evidence="2">The sequence shown here is derived from an EMBL/GenBank/DDBJ whole genome shotgun (WGS) entry which is preliminary data.</text>
</comment>
<dbReference type="InterPro" id="IPR024534">
    <property type="entry name" value="JetD_C"/>
</dbReference>
<sequence length="371" mass="40267">MAKVEVTSADQAFDHFLSAHERKPDRIRNLHVYPDYHGMGSDLACHRFNQRMEEAETANGGVELTWKPIPAKRYIERVTLRNADALYALLGRQQPDPSALSPAVLTVLAEAAPSSDEERAGWIAIARAVEADWPTEALPALVAELTRIRAEPPDRPAFLVSAAGPLASSKLLDRLPQAALRRIGIRPEAYPAPPVVLLTAGAARPEAVILVENPRAFERAFSITRDLPVAWISTHGLVATSVARALDGAWLGAPVDGTPPPLDALLATPNLFYWGDLDQAGLMIFATARRRLPRIALSALYRPMVDLLAKGGGHPYTEATDKAGQRSWHSDDPLLQSLLEACAISCVDQEWVAPALIRDLCALPYHPAGPV</sequence>